<accession>E7C6B2</accession>
<reference evidence="1" key="1">
    <citation type="submission" date="2010-01" db="EMBL/GenBank/DDBJ databases">
        <title>Genome fragments of uncultured bacteria from the North Pacific subtropical Gyre.</title>
        <authorList>
            <person name="Pham V.D."/>
            <person name="Delong E.F."/>
        </authorList>
    </citation>
    <scope>NUCLEOTIDE SEQUENCE</scope>
</reference>
<protein>
    <submittedName>
        <fullName evidence="1">Uncharacterized protein</fullName>
    </submittedName>
</protein>
<proteinExistence type="predicted"/>
<sequence length="59" mass="7024">MDEDRNGEKIAIQMQLNHLHDEWMISVTKGDFETCDRLWFEMDVVYQKLRDLLPITPTG</sequence>
<evidence type="ECO:0000313" key="1">
    <source>
        <dbReference type="EMBL" id="ADI22986.1"/>
    </source>
</evidence>
<organism evidence="1">
    <name type="scientific">uncultured nuHF2 cluster bacterium HF0500_39O04</name>
    <dbReference type="NCBI Taxonomy" id="723590"/>
    <lineage>
        <taxon>Bacteria</taxon>
        <taxon>environmental samples</taxon>
    </lineage>
</organism>
<dbReference type="AlphaFoldDB" id="E7C6B2"/>
<dbReference type="EMBL" id="GU568002">
    <property type="protein sequence ID" value="ADI22986.1"/>
    <property type="molecule type" value="Genomic_DNA"/>
</dbReference>
<name>E7C6B2_9BACT</name>